<protein>
    <recommendedName>
        <fullName evidence="11">Taste receptor type 1 member 3</fullName>
    </recommendedName>
</protein>
<dbReference type="InterPro" id="IPR000068">
    <property type="entry name" value="GPCR_3_Ca_sens_rcpt-rel"/>
</dbReference>
<reference evidence="16" key="3">
    <citation type="submission" date="2025-09" db="UniProtKB">
        <authorList>
            <consortium name="Ensembl"/>
        </authorList>
    </citation>
    <scope>IDENTIFICATION</scope>
</reference>
<evidence type="ECO:0000256" key="1">
    <source>
        <dbReference type="ARBA" id="ARBA00004651"/>
    </source>
</evidence>
<dbReference type="Pfam" id="PF01094">
    <property type="entry name" value="ANF_receptor"/>
    <property type="match status" value="1"/>
</dbReference>
<keyword evidence="4 14" id="KW-0732">Signal</keyword>
<feature type="domain" description="G-protein coupled receptors family 3 profile" evidence="15">
    <location>
        <begin position="653"/>
        <end position="795"/>
    </location>
</feature>
<evidence type="ECO:0000256" key="5">
    <source>
        <dbReference type="ARBA" id="ARBA00022989"/>
    </source>
</evidence>
<dbReference type="PRINTS" id="PR00592">
    <property type="entry name" value="CASENSINGR"/>
</dbReference>
<feature type="chain" id="PRO_5014396939" description="Taste receptor type 1 member 3" evidence="14">
    <location>
        <begin position="21"/>
        <end position="822"/>
    </location>
</feature>
<reference evidence="16 17" key="1">
    <citation type="submission" date="2016-06" db="EMBL/GenBank/DDBJ databases">
        <title>Genome of Rhinopithecus bieti.</title>
        <authorList>
            <person name="Wu"/>
            <person name="C.-I. and Zhang"/>
            <person name="Y."/>
        </authorList>
    </citation>
    <scope>NUCLEOTIDE SEQUENCE</scope>
</reference>
<reference evidence="16" key="2">
    <citation type="submission" date="2025-08" db="UniProtKB">
        <authorList>
            <consortium name="Ensembl"/>
        </authorList>
    </citation>
    <scope>IDENTIFICATION</scope>
</reference>
<evidence type="ECO:0000256" key="9">
    <source>
        <dbReference type="ARBA" id="ARBA00023180"/>
    </source>
</evidence>
<keyword evidence="9" id="KW-0325">Glycoprotein</keyword>
<sequence length="822" mass="89262">MLGPAVLGLSLWAVLHLGTGAPLCLSQQLRMKGDYVLGGLFPLSEAGEAGLGSRTQPSSPVCTRRPSVAPCGPRFSSNGLLWALAMKMAVEEINNRSDLLPGLHLGYDLFDTCSEPVVAMKPSLMFLAKADSHDIAAYCNYTQYQPRVLAVIGPHSSELAVVTGKFFGFFLMPQVSYGASMELLSARETFPSFFRTVPSDRVQLTAAVELLQEFGWNWVAALGSDDEYGRQGLGIFSTLAAAHSICIAHEGLVPLPRADGPLLGKVQDVLHQVNQSSVQVVLLFASARAAHALFSYSISSKLSSKVWVASEAWLTSDLVMGLPGMAQVGTVLGFLQRGAQLHKFSQYVKTHMALAADPVFCAALGKREQGLEEDVVGRRCPQCDCITLQNVSTGLNHHQTFSVYAAVYSVAQALHNTLQCNASGCPMQDPVKWVCRLCTWPGPGTCTTLTFPRRAGLTLRFNSNGNVDMEVRPEAVVWQGSVPELHDVGRFNGAFWTDSLKIRWQRPTTRCAGSRGSTPAANDCVDCKAGSYQKSQVSPHRGQGQHQLSPERSTRCFRRRLRLPVHGAGAGLCCCSWLGLVWPLWGCSFRPPVPWHPALPSAWPAASSHSRSPACLSITHPAGGPDLCGVPETASEAGQNRLSGCLRGPWAWLVVLLAMLVEAALCAWYLVAFPPEVVTDWHMLPTEALVHCRTRSWVSFGLVHATNATLAFLCFLGTFLVQSRPGRYNRARGLTFAMLAYFITWVSFVPLLANVQVVLRPAVQMGALLLCVLGILAAFHLPRCYLLVRQPELNTPEFFLGRGPGDARDRNDGDTGNQGKPE</sequence>
<feature type="region of interest" description="Disordered" evidence="12">
    <location>
        <begin position="799"/>
        <end position="822"/>
    </location>
</feature>
<feature type="transmembrane region" description="Helical" evidence="13">
    <location>
        <begin position="733"/>
        <end position="753"/>
    </location>
</feature>
<dbReference type="PRINTS" id="PR00248">
    <property type="entry name" value="GPCRMGR"/>
</dbReference>
<keyword evidence="8" id="KW-0675">Receptor</keyword>
<dbReference type="InterPro" id="IPR017978">
    <property type="entry name" value="GPCR_3_C"/>
</dbReference>
<dbReference type="GO" id="GO:0050917">
    <property type="term" value="P:sensory perception of umami taste"/>
    <property type="evidence" value="ECO:0007669"/>
    <property type="project" value="Ensembl"/>
</dbReference>
<evidence type="ECO:0000256" key="6">
    <source>
        <dbReference type="ARBA" id="ARBA00023040"/>
    </source>
</evidence>
<dbReference type="OMA" id="FHLCCYD"/>
<feature type="transmembrane region" description="Helical" evidence="13">
    <location>
        <begin position="759"/>
        <end position="779"/>
    </location>
</feature>
<feature type="transmembrane region" description="Helical" evidence="13">
    <location>
        <begin position="697"/>
        <end position="721"/>
    </location>
</feature>
<keyword evidence="2" id="KW-1003">Cell membrane</keyword>
<evidence type="ECO:0000256" key="2">
    <source>
        <dbReference type="ARBA" id="ARBA00022475"/>
    </source>
</evidence>
<dbReference type="Pfam" id="PF00003">
    <property type="entry name" value="7tm_3"/>
    <property type="match status" value="1"/>
</dbReference>
<feature type="transmembrane region" description="Helical" evidence="13">
    <location>
        <begin position="650"/>
        <end position="671"/>
    </location>
</feature>
<dbReference type="SUPFAM" id="SSF53822">
    <property type="entry name" value="Periplasmic binding protein-like I"/>
    <property type="match status" value="1"/>
</dbReference>
<dbReference type="PROSITE" id="PS50259">
    <property type="entry name" value="G_PROTEIN_RECEP_F3_4"/>
    <property type="match status" value="1"/>
</dbReference>
<dbReference type="GO" id="GO:0033041">
    <property type="term" value="F:sweet taste receptor activity"/>
    <property type="evidence" value="ECO:0007669"/>
    <property type="project" value="Ensembl"/>
</dbReference>
<dbReference type="GO" id="GO:0005794">
    <property type="term" value="C:Golgi apparatus"/>
    <property type="evidence" value="ECO:0007669"/>
    <property type="project" value="Ensembl"/>
</dbReference>
<feature type="signal peptide" evidence="14">
    <location>
        <begin position="1"/>
        <end position="20"/>
    </location>
</feature>
<evidence type="ECO:0000256" key="11">
    <source>
        <dbReference type="ARBA" id="ARBA00040705"/>
    </source>
</evidence>
<dbReference type="GO" id="GO:1903767">
    <property type="term" value="C:sweet taste receptor complex"/>
    <property type="evidence" value="ECO:0007669"/>
    <property type="project" value="Ensembl"/>
</dbReference>
<keyword evidence="17" id="KW-1185">Reference proteome</keyword>
<dbReference type="InterPro" id="IPR001828">
    <property type="entry name" value="ANF_lig-bd_rcpt"/>
</dbReference>
<evidence type="ECO:0000256" key="12">
    <source>
        <dbReference type="SAM" id="MobiDB-lite"/>
    </source>
</evidence>
<keyword evidence="10" id="KW-0807">Transducer</keyword>
<evidence type="ECO:0000256" key="8">
    <source>
        <dbReference type="ARBA" id="ARBA00023170"/>
    </source>
</evidence>
<keyword evidence="3 13" id="KW-0812">Transmembrane</keyword>
<dbReference type="AlphaFoldDB" id="A0A2K6MV42"/>
<gene>
    <name evidence="16" type="primary">TAS1R3</name>
</gene>
<dbReference type="InterPro" id="IPR028082">
    <property type="entry name" value="Peripla_BP_I"/>
</dbReference>
<dbReference type="GO" id="GO:0005886">
    <property type="term" value="C:plasma membrane"/>
    <property type="evidence" value="ECO:0007669"/>
    <property type="project" value="UniProtKB-SubCell"/>
</dbReference>
<evidence type="ECO:0000256" key="14">
    <source>
        <dbReference type="SAM" id="SignalP"/>
    </source>
</evidence>
<evidence type="ECO:0000256" key="10">
    <source>
        <dbReference type="ARBA" id="ARBA00023224"/>
    </source>
</evidence>
<evidence type="ECO:0000256" key="7">
    <source>
        <dbReference type="ARBA" id="ARBA00023136"/>
    </source>
</evidence>
<dbReference type="PANTHER" id="PTHR24061:SF435">
    <property type="entry name" value="TASTE RECEPTOR TYPE 1 MEMBER 3"/>
    <property type="match status" value="1"/>
</dbReference>
<evidence type="ECO:0000313" key="17">
    <source>
        <dbReference type="Proteomes" id="UP000233180"/>
    </source>
</evidence>
<evidence type="ECO:0000313" key="16">
    <source>
        <dbReference type="Ensembl" id="ENSRBIP00000039642.1"/>
    </source>
</evidence>
<keyword evidence="5 13" id="KW-1133">Transmembrane helix</keyword>
<evidence type="ECO:0000256" key="3">
    <source>
        <dbReference type="ARBA" id="ARBA00022692"/>
    </source>
</evidence>
<feature type="transmembrane region" description="Helical" evidence="13">
    <location>
        <begin position="563"/>
        <end position="585"/>
    </location>
</feature>
<name>A0A2K6MV42_RHIBE</name>
<organism evidence="16 17">
    <name type="scientific">Rhinopithecus bieti</name>
    <name type="common">Black snub-nosed monkey</name>
    <name type="synonym">Pygathrix bieti</name>
    <dbReference type="NCBI Taxonomy" id="61621"/>
    <lineage>
        <taxon>Eukaryota</taxon>
        <taxon>Metazoa</taxon>
        <taxon>Chordata</taxon>
        <taxon>Craniata</taxon>
        <taxon>Vertebrata</taxon>
        <taxon>Euteleostomi</taxon>
        <taxon>Mammalia</taxon>
        <taxon>Eutheria</taxon>
        <taxon>Euarchontoglires</taxon>
        <taxon>Primates</taxon>
        <taxon>Haplorrhini</taxon>
        <taxon>Catarrhini</taxon>
        <taxon>Cercopithecidae</taxon>
        <taxon>Colobinae</taxon>
        <taxon>Rhinopithecus</taxon>
    </lineage>
</organism>
<evidence type="ECO:0000256" key="4">
    <source>
        <dbReference type="ARBA" id="ARBA00022729"/>
    </source>
</evidence>
<dbReference type="GO" id="GO:0004930">
    <property type="term" value="F:G protein-coupled receptor activity"/>
    <property type="evidence" value="ECO:0007669"/>
    <property type="project" value="UniProtKB-KW"/>
</dbReference>
<dbReference type="InterPro" id="IPR000337">
    <property type="entry name" value="GPCR_3"/>
</dbReference>
<dbReference type="Proteomes" id="UP000233180">
    <property type="component" value="Unassembled WGS sequence"/>
</dbReference>
<keyword evidence="7 13" id="KW-0472">Membrane</keyword>
<dbReference type="Ensembl" id="ENSRBIT00000063669.1">
    <property type="protein sequence ID" value="ENSRBIP00000039642.1"/>
    <property type="gene ID" value="ENSRBIG00000043277.1"/>
</dbReference>
<dbReference type="FunFam" id="3.40.50.2300:FF:000016">
    <property type="entry name" value="Taste 1 receptor member 2"/>
    <property type="match status" value="1"/>
</dbReference>
<evidence type="ECO:0000256" key="13">
    <source>
        <dbReference type="SAM" id="Phobius"/>
    </source>
</evidence>
<proteinExistence type="predicted"/>
<accession>A0A2K6MV42</accession>
<dbReference type="PANTHER" id="PTHR24061">
    <property type="entry name" value="CALCIUM-SENSING RECEPTOR-RELATED"/>
    <property type="match status" value="1"/>
</dbReference>
<dbReference type="Gene3D" id="3.40.50.2300">
    <property type="match status" value="2"/>
</dbReference>
<evidence type="ECO:0000259" key="15">
    <source>
        <dbReference type="PROSITE" id="PS50259"/>
    </source>
</evidence>
<dbReference type="GeneTree" id="ENSGT00940000160679"/>
<keyword evidence="6" id="KW-0297">G-protein coupled receptor</keyword>
<dbReference type="STRING" id="61621.ENSRBIP00000039642"/>
<comment type="subcellular location">
    <subcellularLocation>
        <location evidence="1">Cell membrane</location>
        <topology evidence="1">Multi-pass membrane protein</topology>
    </subcellularLocation>
</comment>